<dbReference type="PANTHER" id="PTHR45800:SF4">
    <property type="entry name" value="PHOSPHATIDYLINOSITOL 4-KINASE GAMMA 3"/>
    <property type="match status" value="1"/>
</dbReference>
<dbReference type="EC" id="2.7.1.67" evidence="2"/>
<evidence type="ECO:0000256" key="4">
    <source>
        <dbReference type="ARBA" id="ARBA00022741"/>
    </source>
</evidence>
<evidence type="ECO:0000256" key="3">
    <source>
        <dbReference type="ARBA" id="ARBA00022679"/>
    </source>
</evidence>
<reference evidence="8" key="1">
    <citation type="journal article" date="2023" name="Nat. Commun.">
        <title>Diploid and tetraploid genomes of Acorus and the evolution of monocots.</title>
        <authorList>
            <person name="Ma L."/>
            <person name="Liu K.W."/>
            <person name="Li Z."/>
            <person name="Hsiao Y.Y."/>
            <person name="Qi Y."/>
            <person name="Fu T."/>
            <person name="Tang G.D."/>
            <person name="Zhang D."/>
            <person name="Sun W.H."/>
            <person name="Liu D.K."/>
            <person name="Li Y."/>
            <person name="Chen G.Z."/>
            <person name="Liu X.D."/>
            <person name="Liao X.Y."/>
            <person name="Jiang Y.T."/>
            <person name="Yu X."/>
            <person name="Hao Y."/>
            <person name="Huang J."/>
            <person name="Zhao X.W."/>
            <person name="Ke S."/>
            <person name="Chen Y.Y."/>
            <person name="Wu W.L."/>
            <person name="Hsu J.L."/>
            <person name="Lin Y.F."/>
            <person name="Huang M.D."/>
            <person name="Li C.Y."/>
            <person name="Huang L."/>
            <person name="Wang Z.W."/>
            <person name="Zhao X."/>
            <person name="Zhong W.Y."/>
            <person name="Peng D.H."/>
            <person name="Ahmad S."/>
            <person name="Lan S."/>
            <person name="Zhang J.S."/>
            <person name="Tsai W.C."/>
            <person name="Van de Peer Y."/>
            <person name="Liu Z.J."/>
        </authorList>
    </citation>
    <scope>NUCLEOTIDE SEQUENCE</scope>
    <source>
        <strain evidence="8">CP</strain>
    </source>
</reference>
<keyword evidence="3" id="KW-0808">Transferase</keyword>
<comment type="caution">
    <text evidence="8">The sequence shown here is derived from an EMBL/GenBank/DDBJ whole genome shotgun (WGS) entry which is preliminary data.</text>
</comment>
<feature type="domain" description="PI3K/PI4K catalytic" evidence="7">
    <location>
        <begin position="7"/>
        <end position="96"/>
    </location>
</feature>
<dbReference type="EMBL" id="JAUJYO010000003">
    <property type="protein sequence ID" value="KAK1321468.1"/>
    <property type="molecule type" value="Genomic_DNA"/>
</dbReference>
<evidence type="ECO:0000259" key="7">
    <source>
        <dbReference type="Pfam" id="PF00454"/>
    </source>
</evidence>
<dbReference type="Pfam" id="PF00454">
    <property type="entry name" value="PI3_PI4_kinase"/>
    <property type="match status" value="1"/>
</dbReference>
<evidence type="ECO:0000256" key="6">
    <source>
        <dbReference type="ARBA" id="ARBA00022840"/>
    </source>
</evidence>
<keyword evidence="5" id="KW-0418">Kinase</keyword>
<evidence type="ECO:0000256" key="5">
    <source>
        <dbReference type="ARBA" id="ARBA00022777"/>
    </source>
</evidence>
<accession>A0AAV9F9E1</accession>
<dbReference type="Proteomes" id="UP001180020">
    <property type="component" value="Unassembled WGS sequence"/>
</dbReference>
<dbReference type="GO" id="GO:0004430">
    <property type="term" value="F:1-phosphatidylinositol 4-kinase activity"/>
    <property type="evidence" value="ECO:0007669"/>
    <property type="project" value="UniProtKB-EC"/>
</dbReference>
<reference evidence="8" key="2">
    <citation type="submission" date="2023-06" db="EMBL/GenBank/DDBJ databases">
        <authorList>
            <person name="Ma L."/>
            <person name="Liu K.-W."/>
            <person name="Li Z."/>
            <person name="Hsiao Y.-Y."/>
            <person name="Qi Y."/>
            <person name="Fu T."/>
            <person name="Tang G."/>
            <person name="Zhang D."/>
            <person name="Sun W.-H."/>
            <person name="Liu D.-K."/>
            <person name="Li Y."/>
            <person name="Chen G.-Z."/>
            <person name="Liu X.-D."/>
            <person name="Liao X.-Y."/>
            <person name="Jiang Y.-T."/>
            <person name="Yu X."/>
            <person name="Hao Y."/>
            <person name="Huang J."/>
            <person name="Zhao X.-W."/>
            <person name="Ke S."/>
            <person name="Chen Y.-Y."/>
            <person name="Wu W.-L."/>
            <person name="Hsu J.-L."/>
            <person name="Lin Y.-F."/>
            <person name="Huang M.-D."/>
            <person name="Li C.-Y."/>
            <person name="Huang L."/>
            <person name="Wang Z.-W."/>
            <person name="Zhao X."/>
            <person name="Zhong W.-Y."/>
            <person name="Peng D.-H."/>
            <person name="Ahmad S."/>
            <person name="Lan S."/>
            <person name="Zhang J.-S."/>
            <person name="Tsai W.-C."/>
            <person name="Van De Peer Y."/>
            <person name="Liu Z.-J."/>
        </authorList>
    </citation>
    <scope>NUCLEOTIDE SEQUENCE</scope>
    <source>
        <strain evidence="8">CP</strain>
        <tissue evidence="8">Leaves</tissue>
    </source>
</reference>
<keyword evidence="9" id="KW-1185">Reference proteome</keyword>
<sequence length="121" mass="13295">MLDAMGRKYIAVFKPIDEEPMAENNPRGLPVSLDGEGLKRGTRVGEGALREVAAYLLDHPKSGRRTFLNGDVGFSGVPPTVMVRCSQSGFDLRRIIRSDHCRCLWRMKGAVKIWGHGLSGG</sequence>
<dbReference type="PANTHER" id="PTHR45800">
    <property type="entry name" value="PHOSPHATIDYLINOSITOL 4-KINASE GAMMA"/>
    <property type="match status" value="1"/>
</dbReference>
<gene>
    <name evidence="8" type="ORF">QJS10_CPA03g00882</name>
</gene>
<dbReference type="InterPro" id="IPR044571">
    <property type="entry name" value="P4KG1-8"/>
</dbReference>
<protein>
    <recommendedName>
        <fullName evidence="2">1-phosphatidylinositol 4-kinase</fullName>
        <ecNumber evidence="2">2.7.1.67</ecNumber>
    </recommendedName>
</protein>
<evidence type="ECO:0000256" key="2">
    <source>
        <dbReference type="ARBA" id="ARBA00012169"/>
    </source>
</evidence>
<evidence type="ECO:0000313" key="8">
    <source>
        <dbReference type="EMBL" id="KAK1321468.1"/>
    </source>
</evidence>
<keyword evidence="4" id="KW-0547">Nucleotide-binding</keyword>
<dbReference type="AlphaFoldDB" id="A0AAV9F9E1"/>
<evidence type="ECO:0000313" key="9">
    <source>
        <dbReference type="Proteomes" id="UP001180020"/>
    </source>
</evidence>
<evidence type="ECO:0000256" key="1">
    <source>
        <dbReference type="ARBA" id="ARBA00008941"/>
    </source>
</evidence>
<comment type="similarity">
    <text evidence="1">Belongs to the PI3/PI4-kinase family. Type II PI4K subfamily.</text>
</comment>
<dbReference type="InterPro" id="IPR000403">
    <property type="entry name" value="PI3/4_kinase_cat_dom"/>
</dbReference>
<proteinExistence type="inferred from homology"/>
<organism evidence="8 9">
    <name type="scientific">Acorus calamus</name>
    <name type="common">Sweet flag</name>
    <dbReference type="NCBI Taxonomy" id="4465"/>
    <lineage>
        <taxon>Eukaryota</taxon>
        <taxon>Viridiplantae</taxon>
        <taxon>Streptophyta</taxon>
        <taxon>Embryophyta</taxon>
        <taxon>Tracheophyta</taxon>
        <taxon>Spermatophyta</taxon>
        <taxon>Magnoliopsida</taxon>
        <taxon>Liliopsida</taxon>
        <taxon>Acoraceae</taxon>
        <taxon>Acorus</taxon>
    </lineage>
</organism>
<keyword evidence="6" id="KW-0067">ATP-binding</keyword>
<dbReference type="GO" id="GO:0005524">
    <property type="term" value="F:ATP binding"/>
    <property type="evidence" value="ECO:0007669"/>
    <property type="project" value="UniProtKB-KW"/>
</dbReference>
<name>A0AAV9F9E1_ACOCL</name>